<reference evidence="1" key="2">
    <citation type="submission" date="2020-09" db="EMBL/GenBank/DDBJ databases">
        <authorList>
            <person name="Yu Y."/>
        </authorList>
    </citation>
    <scope>NUCLEOTIDE SEQUENCE</scope>
    <source>
        <strain evidence="1">KCTC 49039</strain>
    </source>
</reference>
<dbReference type="Pfam" id="PF04978">
    <property type="entry name" value="MST"/>
    <property type="match status" value="1"/>
</dbReference>
<gene>
    <name evidence="1" type="ORF">IF651_14640</name>
</gene>
<sequence length="194" mass="21720">MGDRIRWLSIRREPRVGAVSDQRTDPPATADEITTLPGFLDYHRDTLRWKTSGLDAAELAQTLPPSTMSLGGLLKHVAFVESYWFSEIFLGKPLIAPFDTADWDTDADWDWHSATQDSPEELRVLLDRSIAASDEILEAAMADGGLDRVSAVAHRRTGEAWNLRWIVVHMIEEYARHNGHADLIRESVDGAVGE</sequence>
<dbReference type="InterPro" id="IPR034660">
    <property type="entry name" value="DinB/YfiT-like"/>
</dbReference>
<dbReference type="Proteomes" id="UP000610846">
    <property type="component" value="Unassembled WGS sequence"/>
</dbReference>
<name>A0A927J1P7_9MICO</name>
<dbReference type="Gene3D" id="1.20.120.450">
    <property type="entry name" value="dinb family like domain"/>
    <property type="match status" value="1"/>
</dbReference>
<protein>
    <submittedName>
        <fullName evidence="1">DinB family protein</fullName>
    </submittedName>
</protein>
<comment type="caution">
    <text evidence="1">The sequence shown here is derived from an EMBL/GenBank/DDBJ whole genome shotgun (WGS) entry which is preliminary data.</text>
</comment>
<keyword evidence="2" id="KW-1185">Reference proteome</keyword>
<dbReference type="SUPFAM" id="SSF109854">
    <property type="entry name" value="DinB/YfiT-like putative metalloenzymes"/>
    <property type="match status" value="1"/>
</dbReference>
<dbReference type="AlphaFoldDB" id="A0A927J1P7"/>
<proteinExistence type="predicted"/>
<accession>A0A927J1P7</accession>
<evidence type="ECO:0000313" key="2">
    <source>
        <dbReference type="Proteomes" id="UP000610846"/>
    </source>
</evidence>
<reference evidence="1" key="1">
    <citation type="journal article" date="2018" name="Curr. Microbiol.">
        <title>Cellulosimicrobium arenosum sp. nov., Isolated from Marine Sediment Sand.</title>
        <authorList>
            <person name="Oh M."/>
            <person name="Kim J.H."/>
            <person name="Yoon J.H."/>
            <person name="Schumann P."/>
            <person name="Kim W."/>
        </authorList>
    </citation>
    <scope>NUCLEOTIDE SEQUENCE</scope>
    <source>
        <strain evidence="1">KCTC 49039</strain>
    </source>
</reference>
<organism evidence="1 2">
    <name type="scientific">Cellulosimicrobium arenosum</name>
    <dbReference type="NCBI Taxonomy" id="2708133"/>
    <lineage>
        <taxon>Bacteria</taxon>
        <taxon>Bacillati</taxon>
        <taxon>Actinomycetota</taxon>
        <taxon>Actinomycetes</taxon>
        <taxon>Micrococcales</taxon>
        <taxon>Promicromonosporaceae</taxon>
        <taxon>Cellulosimicrobium</taxon>
    </lineage>
</organism>
<dbReference type="InterPro" id="IPR007061">
    <property type="entry name" value="MST-like"/>
</dbReference>
<evidence type="ECO:0000313" key="1">
    <source>
        <dbReference type="EMBL" id="MBD8080291.1"/>
    </source>
</evidence>
<dbReference type="EMBL" id="JACYHB010000014">
    <property type="protein sequence ID" value="MBD8080291.1"/>
    <property type="molecule type" value="Genomic_DNA"/>
</dbReference>